<dbReference type="PRINTS" id="PR00146">
    <property type="entry name" value="DHPICSNTHASE"/>
</dbReference>
<dbReference type="SMART" id="SM01130">
    <property type="entry name" value="DHDPS"/>
    <property type="match status" value="1"/>
</dbReference>
<feature type="active site" description="Schiff-base intermediate with substrate" evidence="4">
    <location>
        <position position="167"/>
    </location>
</feature>
<evidence type="ECO:0000256" key="2">
    <source>
        <dbReference type="ARBA" id="ARBA00023270"/>
    </source>
</evidence>
<dbReference type="PIRSF" id="PIRSF001365">
    <property type="entry name" value="DHDPS"/>
    <property type="match status" value="1"/>
</dbReference>
<name>A0A972GJ19_9BACL</name>
<evidence type="ECO:0000256" key="4">
    <source>
        <dbReference type="PIRSR" id="PIRSR001365-1"/>
    </source>
</evidence>
<evidence type="ECO:0000256" key="5">
    <source>
        <dbReference type="PIRSR" id="PIRSR001365-2"/>
    </source>
</evidence>
<dbReference type="PANTHER" id="PTHR42849">
    <property type="entry name" value="N-ACETYLNEURAMINATE LYASE"/>
    <property type="match status" value="1"/>
</dbReference>
<feature type="binding site" evidence="5">
    <location>
        <position position="209"/>
    </location>
    <ligand>
        <name>pyruvate</name>
        <dbReference type="ChEBI" id="CHEBI:15361"/>
    </ligand>
</feature>
<dbReference type="Gene3D" id="3.20.20.70">
    <property type="entry name" value="Aldolase class I"/>
    <property type="match status" value="1"/>
</dbReference>
<dbReference type="EMBL" id="WHOD01000003">
    <property type="protein sequence ID" value="NOU91699.1"/>
    <property type="molecule type" value="Genomic_DNA"/>
</dbReference>
<proteinExistence type="inferred from homology"/>
<protein>
    <submittedName>
        <fullName evidence="6">N-acetylneuraminate lyase</fullName>
        <ecNumber evidence="6">4.1.3.3</ecNumber>
    </submittedName>
</protein>
<reference evidence="6" key="1">
    <citation type="submission" date="2019-10" db="EMBL/GenBank/DDBJ databases">
        <title>Description of Paenibacillus glebae sp. nov.</title>
        <authorList>
            <person name="Carlier A."/>
            <person name="Qi S."/>
        </authorList>
    </citation>
    <scope>NUCLEOTIDE SEQUENCE</scope>
    <source>
        <strain evidence="6">LMG 31456</strain>
    </source>
</reference>
<dbReference type="GO" id="GO:0019262">
    <property type="term" value="P:N-acetylneuraminate catabolic process"/>
    <property type="evidence" value="ECO:0007669"/>
    <property type="project" value="TreeGrafter"/>
</dbReference>
<feature type="active site" description="Proton donor/acceptor" evidence="4">
    <location>
        <position position="139"/>
    </location>
</feature>
<sequence length="301" mass="33333">MNISTTKFKGIFPALLTPMNKDHSVDHDSLERLVEHLLGQRVHGFYVGGSTGEGFILTKEERKQLLETVVRANAGRGTVIAHVGAISTLEAIDLAKHAESSGADAISAVVPFYYKITMREIEEHYLEVMKATKLPMIIYHFPGATGVSLSMDFYKKMSEHPQCLGVKFTSLNLFEMQQIRALCGQDFLIYNGHDEIYSAGALMGADGAIGSTFNVMAPLFVDMYEKVQRGEWTALAGPQAAANEIIAKLIQFDVFAGEKYICYLQGVFAAAHIRQPLKQLQESEKDAIRSYFESSLVLKGR</sequence>
<dbReference type="SUPFAM" id="SSF51569">
    <property type="entry name" value="Aldolase"/>
    <property type="match status" value="1"/>
</dbReference>
<dbReference type="Pfam" id="PF00701">
    <property type="entry name" value="DHDPS"/>
    <property type="match status" value="1"/>
</dbReference>
<dbReference type="InterPro" id="IPR013785">
    <property type="entry name" value="Aldolase_TIM"/>
</dbReference>
<dbReference type="AlphaFoldDB" id="A0A972GJ19"/>
<dbReference type="NCBIfam" id="NF003164">
    <property type="entry name" value="PRK04147.1"/>
    <property type="match status" value="1"/>
</dbReference>
<dbReference type="GO" id="GO:0005829">
    <property type="term" value="C:cytosol"/>
    <property type="evidence" value="ECO:0007669"/>
    <property type="project" value="TreeGrafter"/>
</dbReference>
<gene>
    <name evidence="6" type="ORF">GC093_00400</name>
</gene>
<comment type="caution">
    <text evidence="6">The sequence shown here is derived from an EMBL/GenBank/DDBJ whole genome shotgun (WGS) entry which is preliminary data.</text>
</comment>
<feature type="binding site" evidence="5">
    <location>
        <position position="51"/>
    </location>
    <ligand>
        <name>pyruvate</name>
        <dbReference type="ChEBI" id="CHEBI:15361"/>
    </ligand>
</feature>
<evidence type="ECO:0000313" key="6">
    <source>
        <dbReference type="EMBL" id="NOU91699.1"/>
    </source>
</evidence>
<dbReference type="RefSeq" id="WP_171649863.1">
    <property type="nucleotide sequence ID" value="NZ_WHOD01000003.1"/>
</dbReference>
<dbReference type="InterPro" id="IPR002220">
    <property type="entry name" value="DapA-like"/>
</dbReference>
<keyword evidence="7" id="KW-1185">Reference proteome</keyword>
<dbReference type="InterPro" id="IPR020625">
    <property type="entry name" value="Schiff_base-form_aldolases_AS"/>
</dbReference>
<keyword evidence="2" id="KW-0704">Schiff base</keyword>
<accession>A0A972GJ19</accession>
<dbReference type="GO" id="GO:0008747">
    <property type="term" value="F:N-acetylneuraminate lyase activity"/>
    <property type="evidence" value="ECO:0007669"/>
    <property type="project" value="UniProtKB-EC"/>
</dbReference>
<evidence type="ECO:0000313" key="7">
    <source>
        <dbReference type="Proteomes" id="UP000641588"/>
    </source>
</evidence>
<evidence type="ECO:0000256" key="1">
    <source>
        <dbReference type="ARBA" id="ARBA00023239"/>
    </source>
</evidence>
<organism evidence="6 7">
    <name type="scientific">Paenibacillus foliorum</name>
    <dbReference type="NCBI Taxonomy" id="2654974"/>
    <lineage>
        <taxon>Bacteria</taxon>
        <taxon>Bacillati</taxon>
        <taxon>Bacillota</taxon>
        <taxon>Bacilli</taxon>
        <taxon>Bacillales</taxon>
        <taxon>Paenibacillaceae</taxon>
        <taxon>Paenibacillus</taxon>
    </lineage>
</organism>
<dbReference type="Proteomes" id="UP000641588">
    <property type="component" value="Unassembled WGS sequence"/>
</dbReference>
<evidence type="ECO:0000256" key="3">
    <source>
        <dbReference type="PIRNR" id="PIRNR001365"/>
    </source>
</evidence>
<dbReference type="PROSITE" id="PS00666">
    <property type="entry name" value="DHDPS_2"/>
    <property type="match status" value="1"/>
</dbReference>
<keyword evidence="1 3" id="KW-0456">Lyase</keyword>
<dbReference type="PANTHER" id="PTHR42849:SF1">
    <property type="entry name" value="N-ACETYLNEURAMINATE LYASE"/>
    <property type="match status" value="1"/>
</dbReference>
<dbReference type="EC" id="4.1.3.3" evidence="6"/>
<comment type="similarity">
    <text evidence="3">Belongs to the DapA family.</text>
</comment>